<dbReference type="GO" id="GO:0004311">
    <property type="term" value="F:geranylgeranyl diphosphate synthase activity"/>
    <property type="evidence" value="ECO:0007669"/>
    <property type="project" value="InterPro"/>
</dbReference>
<dbReference type="STRING" id="150374.A0A0N0RU00"/>
<dbReference type="SFLD" id="SFLDG01212">
    <property type="entry name" value="Phytoene_synthase_like"/>
    <property type="match status" value="1"/>
</dbReference>
<dbReference type="SUPFAM" id="SSF48576">
    <property type="entry name" value="Terpenoid synthases"/>
    <property type="match status" value="1"/>
</dbReference>
<gene>
    <name evidence="5" type="ORF">ESCO_002054</name>
</gene>
<dbReference type="OrthoDB" id="4915790at2759"/>
<dbReference type="GO" id="GO:0016117">
    <property type="term" value="P:carotenoid biosynthetic process"/>
    <property type="evidence" value="ECO:0007669"/>
    <property type="project" value="UniProtKB-KW"/>
</dbReference>
<evidence type="ECO:0000256" key="1">
    <source>
        <dbReference type="ARBA" id="ARBA00001805"/>
    </source>
</evidence>
<proteinExistence type="predicted"/>
<evidence type="ECO:0000313" key="6">
    <source>
        <dbReference type="Proteomes" id="UP000053831"/>
    </source>
</evidence>
<dbReference type="PANTHER" id="PTHR31480">
    <property type="entry name" value="BIFUNCTIONAL LYCOPENE CYCLASE/PHYTOENE SYNTHASE"/>
    <property type="match status" value="1"/>
</dbReference>
<evidence type="ECO:0000256" key="3">
    <source>
        <dbReference type="ARBA" id="ARBA00022746"/>
    </source>
</evidence>
<protein>
    <recommendedName>
        <fullName evidence="2">15-cis-phytoene synthase</fullName>
        <ecNumber evidence="2">2.5.1.32</ecNumber>
    </recommendedName>
</protein>
<keyword evidence="3" id="KW-0125">Carotenoid biosynthesis</keyword>
<accession>A0A0N0RU00</accession>
<dbReference type="InterPro" id="IPR002060">
    <property type="entry name" value="Squ/phyt_synthse"/>
</dbReference>
<dbReference type="Proteomes" id="UP000053831">
    <property type="component" value="Unassembled WGS sequence"/>
</dbReference>
<evidence type="ECO:0000256" key="2">
    <source>
        <dbReference type="ARBA" id="ARBA00012396"/>
    </source>
</evidence>
<name>A0A0N0RU00_ESCWE</name>
<dbReference type="Gene3D" id="1.10.600.10">
    <property type="entry name" value="Farnesyl Diphosphate Synthase"/>
    <property type="match status" value="1"/>
</dbReference>
<dbReference type="EMBL" id="LGSR01000006">
    <property type="protein sequence ID" value="KOS21872.1"/>
    <property type="molecule type" value="Genomic_DNA"/>
</dbReference>
<keyword evidence="4" id="KW-0732">Signal</keyword>
<evidence type="ECO:0000313" key="5">
    <source>
        <dbReference type="EMBL" id="KOS21872.1"/>
    </source>
</evidence>
<dbReference type="SFLD" id="SFLDS00005">
    <property type="entry name" value="Isoprenoid_Synthase_Type_I"/>
    <property type="match status" value="1"/>
</dbReference>
<organism evidence="5 6">
    <name type="scientific">Escovopsis weberi</name>
    <dbReference type="NCBI Taxonomy" id="150374"/>
    <lineage>
        <taxon>Eukaryota</taxon>
        <taxon>Fungi</taxon>
        <taxon>Dikarya</taxon>
        <taxon>Ascomycota</taxon>
        <taxon>Pezizomycotina</taxon>
        <taxon>Sordariomycetes</taxon>
        <taxon>Hypocreomycetidae</taxon>
        <taxon>Hypocreales</taxon>
        <taxon>Hypocreaceae</taxon>
        <taxon>Escovopsis</taxon>
    </lineage>
</organism>
<dbReference type="AlphaFoldDB" id="A0A0N0RU00"/>
<keyword evidence="6" id="KW-1185">Reference proteome</keyword>
<evidence type="ECO:0000256" key="4">
    <source>
        <dbReference type="SAM" id="SignalP"/>
    </source>
</evidence>
<feature type="signal peptide" evidence="4">
    <location>
        <begin position="1"/>
        <end position="18"/>
    </location>
</feature>
<sequence>MINTVIVIGLVCFDHAIAITEYHIARISEEVQAKPSLAKLVRVYKAERRRSHENVIFLHGLSEAVRTVSQKSQSMYMGSAMFQGGLRIDLLLLYYFCRVMDDLVDEAPNQDAAELAIRQCSWALKCRFGEPYATSHPTILRPPQYDPKPSWDEPALPSSSALIYAIDLLPVSRLALAPLLGLIDGFKTDLVFARAGAASPIATEDDLELYAYNVASVVAVSIVQLVFRHHPPAAPRCPPAEWRARVLEAAETMGQALQYVNMARDVERDAAIGRVYLPQAWLSAEGLKPADVVAAPHDARVTKLRMRLLDRADAMYRRSRGAIDELPREARASVRAVVESYMAIGREVRKGPRTTGREKLKLSPWRRLWVVWRAMCAR</sequence>
<dbReference type="EC" id="2.5.1.32" evidence="2"/>
<dbReference type="InterPro" id="IPR044843">
    <property type="entry name" value="Trans_IPPS_bact-type"/>
</dbReference>
<comment type="caution">
    <text evidence="5">The sequence shown here is derived from an EMBL/GenBank/DDBJ whole genome shotgun (WGS) entry which is preliminary data.</text>
</comment>
<dbReference type="InterPro" id="IPR008949">
    <property type="entry name" value="Isoprenoid_synthase_dom_sf"/>
</dbReference>
<feature type="chain" id="PRO_5005857818" description="15-cis-phytoene synthase" evidence="4">
    <location>
        <begin position="19"/>
        <end position="378"/>
    </location>
</feature>
<dbReference type="SFLD" id="SFLDG01018">
    <property type="entry name" value="Squalene/Phytoene_Synthase_Lik"/>
    <property type="match status" value="1"/>
</dbReference>
<comment type="catalytic activity">
    <reaction evidence="1">
        <text>2 (2E,6E,10E)-geranylgeranyl diphosphate = 15-cis-phytoene + 2 diphosphate</text>
        <dbReference type="Rhea" id="RHEA:34475"/>
        <dbReference type="ChEBI" id="CHEBI:27787"/>
        <dbReference type="ChEBI" id="CHEBI:33019"/>
        <dbReference type="ChEBI" id="CHEBI:58756"/>
        <dbReference type="EC" id="2.5.1.32"/>
    </reaction>
</comment>
<reference evidence="5 6" key="1">
    <citation type="submission" date="2015-07" db="EMBL/GenBank/DDBJ databases">
        <title>The genome of the fungus Escovopsis weberi, a specialized disease agent of ant agriculture.</title>
        <authorList>
            <person name="de Man T.J."/>
            <person name="Stajich J.E."/>
            <person name="Kubicek C.P."/>
            <person name="Chenthamara K."/>
            <person name="Atanasova L."/>
            <person name="Druzhinina I.S."/>
            <person name="Birnbaum S."/>
            <person name="Barribeau S.M."/>
            <person name="Teiling C."/>
            <person name="Suen G."/>
            <person name="Currie C."/>
            <person name="Gerardo N.M."/>
        </authorList>
    </citation>
    <scope>NUCLEOTIDE SEQUENCE [LARGE SCALE GENOMIC DNA]</scope>
</reference>
<dbReference type="Pfam" id="PF00494">
    <property type="entry name" value="SQS_PSY"/>
    <property type="match status" value="1"/>
</dbReference>